<evidence type="ECO:0000259" key="19">
    <source>
        <dbReference type="PROSITE" id="PS50939"/>
    </source>
</evidence>
<keyword evidence="5" id="KW-0479">Metal-binding</keyword>
<evidence type="ECO:0000256" key="10">
    <source>
        <dbReference type="ARBA" id="ARBA00023136"/>
    </source>
</evidence>
<organism evidence="20 21">
    <name type="scientific">Nomascus leucogenys</name>
    <name type="common">Northern white-cheeked gibbon</name>
    <name type="synonym">Hylobates leucogenys</name>
    <dbReference type="NCBI Taxonomy" id="61853"/>
    <lineage>
        <taxon>Eukaryota</taxon>
        <taxon>Metazoa</taxon>
        <taxon>Chordata</taxon>
        <taxon>Craniata</taxon>
        <taxon>Vertebrata</taxon>
        <taxon>Euteleostomi</taxon>
        <taxon>Mammalia</taxon>
        <taxon>Eutheria</taxon>
        <taxon>Euarchontoglires</taxon>
        <taxon>Primates</taxon>
        <taxon>Haplorrhini</taxon>
        <taxon>Catarrhini</taxon>
        <taxon>Hylobatidae</taxon>
        <taxon>Nomascus</taxon>
    </lineage>
</organism>
<dbReference type="EMBL" id="ADFV01061326">
    <property type="status" value="NOT_ANNOTATED_CDS"/>
    <property type="molecule type" value="Genomic_DNA"/>
</dbReference>
<dbReference type="GO" id="GO:0005765">
    <property type="term" value="C:lysosomal membrane"/>
    <property type="evidence" value="ECO:0007669"/>
    <property type="project" value="TreeGrafter"/>
</dbReference>
<keyword evidence="8 18" id="KW-1133">Transmembrane helix</keyword>
<evidence type="ECO:0000256" key="16">
    <source>
        <dbReference type="ARBA" id="ARBA00045973"/>
    </source>
</evidence>
<dbReference type="GO" id="GO:0016491">
    <property type="term" value="F:oxidoreductase activity"/>
    <property type="evidence" value="ECO:0007669"/>
    <property type="project" value="InterPro"/>
</dbReference>
<evidence type="ECO:0000256" key="11">
    <source>
        <dbReference type="ARBA" id="ARBA00023329"/>
    </source>
</evidence>
<comment type="subcellular location">
    <subcellularLocation>
        <location evidence="12">Cytoplasmic vesicle</location>
        <location evidence="12">Secretory vesicle</location>
        <location evidence="12">Chromaffin granule membrane</location>
        <topology evidence="12">Multi-pass membrane protein</topology>
    </subcellularLocation>
</comment>
<sequence length="265" mass="29318">MEGGAAVSTPAALPYFVAFYHSQELPRVPRETGFLRRFLQLGSCYRPSAPITSPPRCLLAAPCRRPHVHVDALTFPLSPPTALLVYRVFRNETKRTTKVLHGLLHVFALVIALVGLVAVFDYHRKKGYADLYSLHSWCGILVFVLYFVQWLVGFSFFLFPGASFSLRSRYRPQHIFFGASIFLLSVGTALLGLKEALLFNLGGKYSAFEPEGVLANVLGLLLACFGGAVLYILTPADWKRPSQAEEQALSMDFKTLTEGDSPGSQ</sequence>
<keyword evidence="2" id="KW-0813">Transport</keyword>
<feature type="transmembrane region" description="Helical" evidence="18">
    <location>
        <begin position="140"/>
        <end position="162"/>
    </location>
</feature>
<feature type="transmembrane region" description="Helical" evidence="18">
    <location>
        <begin position="213"/>
        <end position="233"/>
    </location>
</feature>
<dbReference type="EMBL" id="ADFV01061327">
    <property type="status" value="NOT_ANNOTATED_CDS"/>
    <property type="molecule type" value="Genomic_DNA"/>
</dbReference>
<dbReference type="InterPro" id="IPR043205">
    <property type="entry name" value="CYB561/CYBRD1-like"/>
</dbReference>
<comment type="function">
    <text evidence="16">Transmembrane reductase that uses ascorbate as an electron donor in the cytoplasm and transfers electrons across membranes to reduce monodehydro-L-ascorbate radical in the lumen of secretory vesicles. It is therefore involved the regeneration and homeostasis within secretory vesicles of ascorbate which in turn provides reducing equivalents needed to support the activity of intravesicular enzymes.</text>
</comment>
<dbReference type="Gene3D" id="1.20.120.1770">
    <property type="match status" value="1"/>
</dbReference>
<dbReference type="GO" id="GO:0046872">
    <property type="term" value="F:metal ion binding"/>
    <property type="evidence" value="ECO:0007669"/>
    <property type="project" value="UniProtKB-KW"/>
</dbReference>
<keyword evidence="7" id="KW-0249">Electron transport</keyword>
<dbReference type="EMBL" id="ADFV01061328">
    <property type="status" value="NOT_ANNOTATED_CDS"/>
    <property type="molecule type" value="Genomic_DNA"/>
</dbReference>
<feature type="transmembrane region" description="Helical" evidence="18">
    <location>
        <begin position="99"/>
        <end position="120"/>
    </location>
</feature>
<keyword evidence="11" id="KW-0968">Cytoplasmic vesicle</keyword>
<reference evidence="20" key="2">
    <citation type="submission" date="2025-08" db="UniProtKB">
        <authorList>
            <consortium name="Ensembl"/>
        </authorList>
    </citation>
    <scope>IDENTIFICATION</scope>
</reference>
<protein>
    <recommendedName>
        <fullName evidence="13">Transmembrane ascorbate-dependent reductase CYB561</fullName>
    </recommendedName>
    <alternativeName>
        <fullName evidence="14">Cytochrome b-561</fullName>
    </alternativeName>
    <alternativeName>
        <fullName evidence="15">Cytochrome b561</fullName>
    </alternativeName>
</protein>
<evidence type="ECO:0000256" key="15">
    <source>
        <dbReference type="ARBA" id="ARBA00032709"/>
    </source>
</evidence>
<dbReference type="Proteomes" id="UP000001073">
    <property type="component" value="Chromosome 19"/>
</dbReference>
<evidence type="ECO:0000256" key="13">
    <source>
        <dbReference type="ARBA" id="ARBA00024231"/>
    </source>
</evidence>
<dbReference type="SMART" id="SM00665">
    <property type="entry name" value="B561"/>
    <property type="match status" value="1"/>
</dbReference>
<evidence type="ECO:0000256" key="2">
    <source>
        <dbReference type="ARBA" id="ARBA00022448"/>
    </source>
</evidence>
<reference evidence="20 21" key="1">
    <citation type="submission" date="2012-10" db="EMBL/GenBank/DDBJ databases">
        <authorList>
            <consortium name="Gibbon Genome Sequencing Consortium"/>
        </authorList>
    </citation>
    <scope>NUCLEOTIDE SEQUENCE [LARGE SCALE GENOMIC DNA]</scope>
</reference>
<evidence type="ECO:0000256" key="1">
    <source>
        <dbReference type="ARBA" id="ARBA00001970"/>
    </source>
</evidence>
<name>A0A2I3H6J8_NOMLE</name>
<dbReference type="PANTHER" id="PTHR10106">
    <property type="entry name" value="CYTOCHROME B561-RELATED"/>
    <property type="match status" value="1"/>
</dbReference>
<accession>A0A2I3H6J8</accession>
<evidence type="ECO:0000256" key="14">
    <source>
        <dbReference type="ARBA" id="ARBA00030896"/>
    </source>
</evidence>
<dbReference type="GeneTree" id="ENSGT00950000183197"/>
<dbReference type="InterPro" id="IPR006593">
    <property type="entry name" value="Cyt_b561/ferric_Rdtase_TM"/>
</dbReference>
<evidence type="ECO:0000256" key="8">
    <source>
        <dbReference type="ARBA" id="ARBA00022989"/>
    </source>
</evidence>
<comment type="cofactor">
    <cofactor evidence="1">
        <name>heme b</name>
        <dbReference type="ChEBI" id="CHEBI:60344"/>
    </cofactor>
</comment>
<evidence type="ECO:0000256" key="3">
    <source>
        <dbReference type="ARBA" id="ARBA00022617"/>
    </source>
</evidence>
<gene>
    <name evidence="20" type="primary">LOC100603451</name>
</gene>
<evidence type="ECO:0000313" key="21">
    <source>
        <dbReference type="Proteomes" id="UP000001073"/>
    </source>
</evidence>
<keyword evidence="4 18" id="KW-0812">Transmembrane</keyword>
<keyword evidence="10 18" id="KW-0472">Membrane</keyword>
<proteinExistence type="predicted"/>
<comment type="catalytic activity">
    <reaction evidence="17">
        <text>monodehydro-L-ascorbate radical(out) + L-ascorbate(in) = monodehydro-L-ascorbate radical(in) + L-ascorbate(out)</text>
        <dbReference type="Rhea" id="RHEA:66524"/>
        <dbReference type="ChEBI" id="CHEBI:38290"/>
        <dbReference type="ChEBI" id="CHEBI:59513"/>
    </reaction>
    <physiologicalReaction direction="left-to-right" evidence="17">
        <dbReference type="Rhea" id="RHEA:66525"/>
    </physiologicalReaction>
</comment>
<dbReference type="PANTHER" id="PTHR10106:SF14">
    <property type="entry name" value="TRANSMEMBRANE ASCORBATE-DEPENDENT REDUCTASE CYB561"/>
    <property type="match status" value="1"/>
</dbReference>
<evidence type="ECO:0000256" key="17">
    <source>
        <dbReference type="ARBA" id="ARBA00047447"/>
    </source>
</evidence>
<feature type="transmembrane region" description="Helical" evidence="18">
    <location>
        <begin position="174"/>
        <end position="193"/>
    </location>
</feature>
<evidence type="ECO:0000256" key="6">
    <source>
        <dbReference type="ARBA" id="ARBA00022967"/>
    </source>
</evidence>
<keyword evidence="6" id="KW-1278">Translocase</keyword>
<evidence type="ECO:0000256" key="5">
    <source>
        <dbReference type="ARBA" id="ARBA00022723"/>
    </source>
</evidence>
<dbReference type="Pfam" id="PF03188">
    <property type="entry name" value="Cytochrom_B561"/>
    <property type="match status" value="1"/>
</dbReference>
<dbReference type="AlphaFoldDB" id="A0A2I3H6J8"/>
<reference evidence="20" key="3">
    <citation type="submission" date="2025-09" db="UniProtKB">
        <authorList>
            <consortium name="Ensembl"/>
        </authorList>
    </citation>
    <scope>IDENTIFICATION</scope>
</reference>
<dbReference type="PROSITE" id="PS50939">
    <property type="entry name" value="CYTOCHROME_B561"/>
    <property type="match status" value="1"/>
</dbReference>
<feature type="domain" description="Cytochrome b561" evidence="19">
    <location>
        <begin position="35"/>
        <end position="234"/>
    </location>
</feature>
<dbReference type="Ensembl" id="ENSNLET00000055696.1">
    <property type="protein sequence ID" value="ENSNLEP00000039268.1"/>
    <property type="gene ID" value="ENSNLEG00000028313.1"/>
</dbReference>
<keyword evidence="3" id="KW-0349">Heme</keyword>
<evidence type="ECO:0000256" key="12">
    <source>
        <dbReference type="ARBA" id="ARBA00024185"/>
    </source>
</evidence>
<evidence type="ECO:0000256" key="9">
    <source>
        <dbReference type="ARBA" id="ARBA00023004"/>
    </source>
</evidence>
<evidence type="ECO:0000256" key="7">
    <source>
        <dbReference type="ARBA" id="ARBA00022982"/>
    </source>
</evidence>
<dbReference type="FunFam" id="1.20.120.1770:FF:000001">
    <property type="entry name" value="Cytochrome b reductase 1"/>
    <property type="match status" value="1"/>
</dbReference>
<dbReference type="GO" id="GO:0042584">
    <property type="term" value="C:chromaffin granule membrane"/>
    <property type="evidence" value="ECO:0007669"/>
    <property type="project" value="UniProtKB-SubCell"/>
</dbReference>
<keyword evidence="9" id="KW-0408">Iron</keyword>
<keyword evidence="21" id="KW-1185">Reference proteome</keyword>
<evidence type="ECO:0000256" key="18">
    <source>
        <dbReference type="SAM" id="Phobius"/>
    </source>
</evidence>
<evidence type="ECO:0000313" key="20">
    <source>
        <dbReference type="Ensembl" id="ENSNLEP00000039268.1"/>
    </source>
</evidence>
<evidence type="ECO:0000256" key="4">
    <source>
        <dbReference type="ARBA" id="ARBA00022692"/>
    </source>
</evidence>